<feature type="non-terminal residue" evidence="1">
    <location>
        <position position="111"/>
    </location>
</feature>
<reference evidence="1" key="2">
    <citation type="submission" date="2016-06" db="EMBL/GenBank/DDBJ databases">
        <title>The genome of a short-lived fish provides insights into sex chromosome evolution and the genetic control of aging.</title>
        <authorList>
            <person name="Reichwald K."/>
            <person name="Felder M."/>
            <person name="Petzold A."/>
            <person name="Koch P."/>
            <person name="Groth M."/>
            <person name="Platzer M."/>
        </authorList>
    </citation>
    <scope>NUCLEOTIDE SEQUENCE</scope>
    <source>
        <tissue evidence="1">Brain</tissue>
    </source>
</reference>
<name>A0A1A8UHN8_NOTFU</name>
<feature type="non-terminal residue" evidence="1">
    <location>
        <position position="1"/>
    </location>
</feature>
<evidence type="ECO:0000313" key="1">
    <source>
        <dbReference type="EMBL" id="SBS47116.1"/>
    </source>
</evidence>
<reference evidence="1" key="1">
    <citation type="submission" date="2016-05" db="EMBL/GenBank/DDBJ databases">
        <authorList>
            <person name="Lavstsen T."/>
            <person name="Jespersen J.S."/>
        </authorList>
    </citation>
    <scope>NUCLEOTIDE SEQUENCE</scope>
    <source>
        <tissue evidence="1">Brain</tissue>
    </source>
</reference>
<proteinExistence type="predicted"/>
<accession>A0A1A8UHN8</accession>
<sequence length="111" mass="12450">SETFCVTNMQKNKKSGRGQTAPHTTVFYFEVSSFDSKQTHVLPGGKRETNGCFCTIIHDVIPNLLTFCGLETTWHLSYCFYELHVTQFCRHVSLPGESEGERGSVTALVTQ</sequence>
<organism evidence="1">
    <name type="scientific">Nothobranchius furzeri</name>
    <name type="common">Turquoise killifish</name>
    <dbReference type="NCBI Taxonomy" id="105023"/>
    <lineage>
        <taxon>Eukaryota</taxon>
        <taxon>Metazoa</taxon>
        <taxon>Chordata</taxon>
        <taxon>Craniata</taxon>
        <taxon>Vertebrata</taxon>
        <taxon>Euteleostomi</taxon>
        <taxon>Actinopterygii</taxon>
        <taxon>Neopterygii</taxon>
        <taxon>Teleostei</taxon>
        <taxon>Neoteleostei</taxon>
        <taxon>Acanthomorphata</taxon>
        <taxon>Ovalentaria</taxon>
        <taxon>Atherinomorphae</taxon>
        <taxon>Cyprinodontiformes</taxon>
        <taxon>Nothobranchiidae</taxon>
        <taxon>Nothobranchius</taxon>
    </lineage>
</organism>
<protein>
    <submittedName>
        <fullName evidence="1">Uncharacterized protein</fullName>
    </submittedName>
</protein>
<gene>
    <name evidence="1" type="primary">Nfu_g_1_024454</name>
</gene>
<dbReference type="AlphaFoldDB" id="A0A1A8UHN8"/>
<dbReference type="EMBL" id="HAEJ01006659">
    <property type="protein sequence ID" value="SBS47116.1"/>
    <property type="molecule type" value="Transcribed_RNA"/>
</dbReference>